<name>A0A6S6SYH1_9BACT</name>
<keyword evidence="2" id="KW-0472">Membrane</keyword>
<evidence type="ECO:0000256" key="1">
    <source>
        <dbReference type="SAM" id="Coils"/>
    </source>
</evidence>
<protein>
    <submittedName>
        <fullName evidence="3">Uncharacterized protein</fullName>
    </submittedName>
</protein>
<feature type="coiled-coil region" evidence="1">
    <location>
        <begin position="53"/>
        <end position="94"/>
    </location>
</feature>
<dbReference type="EMBL" id="CACVAR010000205">
    <property type="protein sequence ID" value="CAA6811144.1"/>
    <property type="molecule type" value="Genomic_DNA"/>
</dbReference>
<proteinExistence type="predicted"/>
<dbReference type="AlphaFoldDB" id="A0A6S6SYH1"/>
<evidence type="ECO:0000256" key="2">
    <source>
        <dbReference type="SAM" id="Phobius"/>
    </source>
</evidence>
<keyword evidence="1" id="KW-0175">Coiled coil</keyword>
<feature type="transmembrane region" description="Helical" evidence="2">
    <location>
        <begin position="12"/>
        <end position="31"/>
    </location>
</feature>
<gene>
    <name evidence="3" type="ORF">HELGO_WM16174</name>
</gene>
<sequence length="285" mass="33394">MTELIVKMTSWLIAAMLLGFIVAWLLSRIVYWRKHKREEDSLSAIILERNNMIEKLEKTIRNQKIMSEKVSDDLEDMEKAYANKTSELTTLQSRLANVDNNKTESLELRERNSSLLLEVKKLKDIDSKRLKELQGFEEVLVKSEDKLQENEREYKNLLRNLDKNVELLKEENKSHVEAKKFNEKKIAELEESLKLYKASSNEAEFIISKDQFVKIEEQLAAYQKEIMSLNNEKEDLEKKLKKSSLAEHSTEENLENKAIDALKKESDDGSMVKVFRETYKKITKS</sequence>
<feature type="coiled-coil region" evidence="1">
    <location>
        <begin position="133"/>
        <end position="246"/>
    </location>
</feature>
<reference evidence="3" key="1">
    <citation type="submission" date="2020-01" db="EMBL/GenBank/DDBJ databases">
        <authorList>
            <person name="Meier V. D."/>
            <person name="Meier V D."/>
        </authorList>
    </citation>
    <scope>NUCLEOTIDE SEQUENCE</scope>
    <source>
        <strain evidence="3">HLG_WM_MAG_03</strain>
    </source>
</reference>
<keyword evidence="2" id="KW-0812">Transmembrane</keyword>
<keyword evidence="2" id="KW-1133">Transmembrane helix</keyword>
<evidence type="ECO:0000313" key="3">
    <source>
        <dbReference type="EMBL" id="CAA6811144.1"/>
    </source>
</evidence>
<accession>A0A6S6SYH1</accession>
<organism evidence="3">
    <name type="scientific">uncultured Sulfurovum sp</name>
    <dbReference type="NCBI Taxonomy" id="269237"/>
    <lineage>
        <taxon>Bacteria</taxon>
        <taxon>Pseudomonadati</taxon>
        <taxon>Campylobacterota</taxon>
        <taxon>Epsilonproteobacteria</taxon>
        <taxon>Campylobacterales</taxon>
        <taxon>Sulfurovaceae</taxon>
        <taxon>Sulfurovum</taxon>
        <taxon>environmental samples</taxon>
    </lineage>
</organism>